<protein>
    <submittedName>
        <fullName evidence="4">AsmA family protein</fullName>
    </submittedName>
</protein>
<dbReference type="Pfam" id="PF05170">
    <property type="entry name" value="AsmA"/>
    <property type="match status" value="1"/>
</dbReference>
<evidence type="ECO:0000313" key="4">
    <source>
        <dbReference type="EMBL" id="WPB83004.1"/>
    </source>
</evidence>
<dbReference type="RefSeq" id="WP_318646985.1">
    <property type="nucleotide sequence ID" value="NZ_CP137852.1"/>
</dbReference>
<proteinExistence type="predicted"/>
<dbReference type="InterPro" id="IPR052894">
    <property type="entry name" value="AsmA-related"/>
</dbReference>
<dbReference type="PANTHER" id="PTHR30441">
    <property type="entry name" value="DUF748 DOMAIN-CONTAINING PROTEIN"/>
    <property type="match status" value="1"/>
</dbReference>
<name>A0ABZ0PBL8_9PROT</name>
<keyword evidence="2" id="KW-1133">Transmembrane helix</keyword>
<accession>A0ABZ0PBL8</accession>
<keyword evidence="5" id="KW-1185">Reference proteome</keyword>
<evidence type="ECO:0000256" key="1">
    <source>
        <dbReference type="SAM" id="MobiDB-lite"/>
    </source>
</evidence>
<evidence type="ECO:0000259" key="3">
    <source>
        <dbReference type="Pfam" id="PF05170"/>
    </source>
</evidence>
<feature type="transmembrane region" description="Helical" evidence="2">
    <location>
        <begin position="29"/>
        <end position="50"/>
    </location>
</feature>
<dbReference type="EMBL" id="CP137852">
    <property type="protein sequence ID" value="WPB83004.1"/>
    <property type="molecule type" value="Genomic_DNA"/>
</dbReference>
<gene>
    <name evidence="4" type="ORF">R9Z33_12905</name>
</gene>
<dbReference type="PANTHER" id="PTHR30441:SF8">
    <property type="entry name" value="DUF748 DOMAIN-CONTAINING PROTEIN"/>
    <property type="match status" value="1"/>
</dbReference>
<organism evidence="4 5">
    <name type="scientific">Sediminicoccus rosea</name>
    <dbReference type="NCBI Taxonomy" id="1225128"/>
    <lineage>
        <taxon>Bacteria</taxon>
        <taxon>Pseudomonadati</taxon>
        <taxon>Pseudomonadota</taxon>
        <taxon>Alphaproteobacteria</taxon>
        <taxon>Acetobacterales</taxon>
        <taxon>Roseomonadaceae</taxon>
        <taxon>Sediminicoccus</taxon>
    </lineage>
</organism>
<feature type="domain" description="AsmA" evidence="3">
    <location>
        <begin position="28"/>
        <end position="150"/>
    </location>
</feature>
<keyword evidence="2" id="KW-0812">Transmembrane</keyword>
<dbReference type="Proteomes" id="UP001305521">
    <property type="component" value="Chromosome"/>
</dbReference>
<reference evidence="4 5" key="1">
    <citation type="submission" date="2023-11" db="EMBL/GenBank/DDBJ databases">
        <title>Arctic aerobic anoxygenic photoheterotroph Sediminicoccus rosea KRV36 adapts its photosynthesis to long days of polar summer.</title>
        <authorList>
            <person name="Tomasch J."/>
            <person name="Kopejtka K."/>
            <person name="Bily T."/>
            <person name="Gardiner A.T."/>
            <person name="Gardian Z."/>
            <person name="Shivaramu S."/>
            <person name="Koblizek M."/>
            <person name="Engelhardt F."/>
            <person name="Kaftan D."/>
        </authorList>
    </citation>
    <scope>NUCLEOTIDE SEQUENCE [LARGE SCALE GENOMIC DNA]</scope>
    <source>
        <strain evidence="4 5">R-30</strain>
    </source>
</reference>
<keyword evidence="2" id="KW-0472">Membrane</keyword>
<evidence type="ECO:0000313" key="5">
    <source>
        <dbReference type="Proteomes" id="UP001305521"/>
    </source>
</evidence>
<dbReference type="InterPro" id="IPR007844">
    <property type="entry name" value="AsmA"/>
</dbReference>
<sequence length="638" mass="67198">MSEAETKPDAPPQDQPKAKPRPRWLRRALFTLGGLLLLLGSLPVAAWILLPRLELADFAAAQASERLGRPVTIESLRLTPGARLGLTVSGVAIANIEGGSRAEMLRLERLTAELDLPALLGGEVVLPMAEIAGLSLLLERNAERVANWHFGPPAAASSGRGWMPLFQALRVTGAEILFRTTGGLTLPTRVETASLTAEGLHAPVRLDATGSYNNVALTLQGPLDSIASFRDGSAPFSLDLTATAGETTLALLGSARDPLNFDGVQGQIELRAANPDALLALGGMGTEGVPRIALELAGTFDRQGDVWRIGMPMGALDGAPFTGRVLQLTEGARGEPDAILLDLALTRLDLNRVLRAGGHEADGVADLPLAVFTAPDPLLELRLSAEAFTYGALEARDGRLVATLVPGQVRVTTLAMQAFGARIGAAALLDADEEGLRVTADVIMGEAELEPLRRALGLRELPLSGRVEGRLSINARGGSLNAAARDAHVSAVLLMSGGSIAREVIEMASTDIRALFRTARGRTRLSCAIGVLDMKGGVGELAPLRLRSANGMISGIATFDLNRHRLDLVIGSHRQTTGSFALDIPVRVSGSFEDPGVQPAQWSSAGRARLSAPDHTAPIPPGLRDYARRSPCFFAGGR</sequence>
<feature type="region of interest" description="Disordered" evidence="1">
    <location>
        <begin position="1"/>
        <end position="20"/>
    </location>
</feature>
<evidence type="ECO:0000256" key="2">
    <source>
        <dbReference type="SAM" id="Phobius"/>
    </source>
</evidence>
<feature type="region of interest" description="Disordered" evidence="1">
    <location>
        <begin position="603"/>
        <end position="622"/>
    </location>
</feature>